<dbReference type="GO" id="GO:0008270">
    <property type="term" value="F:zinc ion binding"/>
    <property type="evidence" value="ECO:0007669"/>
    <property type="project" value="InterPro"/>
</dbReference>
<dbReference type="RefSeq" id="XP_037209827.1">
    <property type="nucleotide sequence ID" value="XM_037349404.1"/>
</dbReference>
<proteinExistence type="predicted"/>
<dbReference type="OrthoDB" id="5958943at2759"/>
<dbReference type="Gene3D" id="4.10.240.10">
    <property type="entry name" value="Zn(2)-C6 fungal-type DNA-binding domain"/>
    <property type="match status" value="1"/>
</dbReference>
<protein>
    <submittedName>
        <fullName evidence="2">Regulatory alcR</fullName>
    </submittedName>
</protein>
<dbReference type="GO" id="GO:0000981">
    <property type="term" value="F:DNA-binding transcription factor activity, RNA polymerase II-specific"/>
    <property type="evidence" value="ECO:0007669"/>
    <property type="project" value="InterPro"/>
</dbReference>
<dbReference type="EMBL" id="JAAQRI010000062">
    <property type="protein sequence ID" value="KAF5643722.1"/>
    <property type="molecule type" value="Genomic_DNA"/>
</dbReference>
<dbReference type="AlphaFoldDB" id="A0A8H5S1G5"/>
<dbReference type="Proteomes" id="UP000530670">
    <property type="component" value="Unassembled WGS sequence"/>
</dbReference>
<reference evidence="2 3" key="1">
    <citation type="submission" date="2020-05" db="EMBL/GenBank/DDBJ databases">
        <title>Identification and distribution of gene clusters putatively required for synthesis of sphingolipid metabolism inhibitors in phylogenetically diverse species of the filamentous fungus Fusarium.</title>
        <authorList>
            <person name="Kim H.-S."/>
            <person name="Busman M."/>
            <person name="Brown D.W."/>
            <person name="Divon H."/>
            <person name="Uhlig S."/>
            <person name="Proctor R.H."/>
        </authorList>
    </citation>
    <scope>NUCLEOTIDE SEQUENCE [LARGE SCALE GENOMIC DNA]</scope>
    <source>
        <strain evidence="2 3">NRRL 66243</strain>
    </source>
</reference>
<evidence type="ECO:0000313" key="2">
    <source>
        <dbReference type="EMBL" id="KAF5643722.1"/>
    </source>
</evidence>
<accession>A0A8H5S1G5</accession>
<feature type="region of interest" description="Disordered" evidence="1">
    <location>
        <begin position="240"/>
        <end position="309"/>
    </location>
</feature>
<evidence type="ECO:0000313" key="3">
    <source>
        <dbReference type="Proteomes" id="UP000530670"/>
    </source>
</evidence>
<dbReference type="InterPro" id="IPR036864">
    <property type="entry name" value="Zn2-C6_fun-type_DNA-bd_sf"/>
</dbReference>
<feature type="compositionally biased region" description="Polar residues" evidence="1">
    <location>
        <begin position="117"/>
        <end position="132"/>
    </location>
</feature>
<organism evidence="2 3">
    <name type="scientific">Fusarium tjaetaba</name>
    <dbReference type="NCBI Taxonomy" id="1567544"/>
    <lineage>
        <taxon>Eukaryota</taxon>
        <taxon>Fungi</taxon>
        <taxon>Dikarya</taxon>
        <taxon>Ascomycota</taxon>
        <taxon>Pezizomycotina</taxon>
        <taxon>Sordariomycetes</taxon>
        <taxon>Hypocreomycetidae</taxon>
        <taxon>Hypocreales</taxon>
        <taxon>Nectriaceae</taxon>
        <taxon>Fusarium</taxon>
        <taxon>Fusarium fujikuroi species complex</taxon>
    </lineage>
</organism>
<evidence type="ECO:0000256" key="1">
    <source>
        <dbReference type="SAM" id="MobiDB-lite"/>
    </source>
</evidence>
<keyword evidence="3" id="KW-1185">Reference proteome</keyword>
<dbReference type="GeneID" id="59301674"/>
<comment type="caution">
    <text evidence="2">The sequence shown here is derived from an EMBL/GenBank/DDBJ whole genome shotgun (WGS) entry which is preliminary data.</text>
</comment>
<feature type="compositionally biased region" description="Polar residues" evidence="1">
    <location>
        <begin position="298"/>
        <end position="309"/>
    </location>
</feature>
<gene>
    <name evidence="2" type="ORF">FTJAE_3139</name>
</gene>
<feature type="region of interest" description="Disordered" evidence="1">
    <location>
        <begin position="117"/>
        <end position="169"/>
    </location>
</feature>
<name>A0A8H5S1G5_9HYPO</name>
<sequence>MRRQNRSCDQCRKAKRACDAPSLWDIQRNSERLRNGGDSTSGTSLAEEHLGELALLSPILLLPLPRLFPDFEDANRGANETTDEIDSRALRCSYCLRTRKQCTFHWVRAQLQTGPAATSSNINNEVPAQNGATRRVPDQSRTKAKRQRPRPQQQQQPGPSPTQAPLPTNQTLDVNATALLDMLQAPPTAHDLSCWGPMDTTGFANFSAFPHTTFDTMPVNGVFDPTAFDAGLHNSVLQSLEPHSTPAHPHPMDLTPSTDLSGQGLHSRHQTAEEENGDNGWPLFQTHSVGSDVPFQPSPSGSNSYESDISSRSLSVRHYPESIARSYTTSISPFSVTHNMMTKTNNNLISDNLMRIYHDVLEHALSCWLSEETCPYKPNTITRPSNNGVSWLASHFEGLSVGQPKQQDNRIYRRVIQLDKQAQNTKLIRLSKSEDRAASKALHLAIMAFATQWAQGSQRERDRFPQNLTQMDSMRSEFDDINEDFDRTLQRTFWAQAKRALQDCSDMECFRVVCADLIMGLAQKPRDEEDNNNDMPFGMGNFSDSPIASGEGSIASQLSEIIAAEGPPVFMERAARKMHALKFQYEARETGVLDASGSSLGLEKATSAESLSEEDKGTIGLVYWMTVMFDTVSSSMNGRPVVVSDEECHHDPTYPDHPEHESYNIEYRPQDARWWAELFVRENKEGVLRWPCSYDAASKGVVTAAPIKVILFRHVSYLQNTVRSRYRGEPVEKVISNAMAVYKHWNVSYGAFFRDLVEQYDSVPTLIQSWFVCVVAHFHCAALLLADLIELVDENKLGLDYSTQVRQAANVVVSLRRDSAATLSDLARVSTRPRAGDVPGTGISDLHFAVVEGSILTEPWTMILIRAFTKAAILLLTEVEENVRHEHAPLETPGVMNLVRRCEDCTKALWCLGKKSDMARNIASILSSALGPYMIPTTMSHMPISSVEPVMV</sequence>